<name>A0A839T6W6_AZOMA</name>
<feature type="transmembrane region" description="Helical" evidence="1">
    <location>
        <begin position="56"/>
        <end position="73"/>
    </location>
</feature>
<feature type="domain" description="VanZ-like" evidence="2">
    <location>
        <begin position="42"/>
        <end position="121"/>
    </location>
</feature>
<evidence type="ECO:0000256" key="1">
    <source>
        <dbReference type="SAM" id="Phobius"/>
    </source>
</evidence>
<dbReference type="NCBIfam" id="NF037970">
    <property type="entry name" value="vanZ_1"/>
    <property type="match status" value="1"/>
</dbReference>
<keyword evidence="1" id="KW-0472">Membrane</keyword>
<dbReference type="Proteomes" id="UP000549250">
    <property type="component" value="Unassembled WGS sequence"/>
</dbReference>
<accession>A0A839T6W6</accession>
<keyword evidence="4" id="KW-1185">Reference proteome</keyword>
<keyword evidence="1" id="KW-0812">Transmembrane</keyword>
<feature type="transmembrane region" description="Helical" evidence="1">
    <location>
        <begin position="21"/>
        <end position="41"/>
    </location>
</feature>
<protein>
    <submittedName>
        <fullName evidence="3">VanZ family protein</fullName>
    </submittedName>
</protein>
<dbReference type="AlphaFoldDB" id="A0A839T6W6"/>
<evidence type="ECO:0000313" key="4">
    <source>
        <dbReference type="Proteomes" id="UP000549250"/>
    </source>
</evidence>
<feature type="transmembrane region" description="Helical" evidence="1">
    <location>
        <begin position="80"/>
        <end position="99"/>
    </location>
</feature>
<sequence>MTDNQASIEPSPKPFSSTKDLSRIFCRIFWLTLVFVLVMALKPSQPDLLFPQADKLYHFGAFAMLACTGRMAFQFLHHLKLAALLALLTVAIELIQMLLPHRTASLMDIVFGMLGIIIEISAVGFFKEIYDRK</sequence>
<dbReference type="EMBL" id="JACHXI010000020">
    <property type="protein sequence ID" value="MBB3104838.1"/>
    <property type="molecule type" value="Genomic_DNA"/>
</dbReference>
<evidence type="ECO:0000259" key="2">
    <source>
        <dbReference type="Pfam" id="PF04892"/>
    </source>
</evidence>
<feature type="transmembrane region" description="Helical" evidence="1">
    <location>
        <begin position="105"/>
        <end position="126"/>
    </location>
</feature>
<dbReference type="PANTHER" id="PTHR28008:SF1">
    <property type="entry name" value="DOMAIN PROTEIN, PUTATIVE (AFU_ORTHOLOGUE AFUA_3G10980)-RELATED"/>
    <property type="match status" value="1"/>
</dbReference>
<dbReference type="PANTHER" id="PTHR28008">
    <property type="entry name" value="DOMAIN PROTEIN, PUTATIVE (AFU_ORTHOLOGUE AFUA_3G10980)-RELATED"/>
    <property type="match status" value="1"/>
</dbReference>
<evidence type="ECO:0000313" key="3">
    <source>
        <dbReference type="EMBL" id="MBB3104838.1"/>
    </source>
</evidence>
<gene>
    <name evidence="3" type="ORF">FHR87_003264</name>
</gene>
<dbReference type="InterPro" id="IPR006976">
    <property type="entry name" value="VanZ-like"/>
</dbReference>
<reference evidence="3 4" key="1">
    <citation type="submission" date="2020-08" db="EMBL/GenBank/DDBJ databases">
        <title>Genomic Encyclopedia of Type Strains, Phase III (KMG-III): the genomes of soil and plant-associated and newly described type strains.</title>
        <authorList>
            <person name="Whitman W."/>
        </authorList>
    </citation>
    <scope>NUCLEOTIDE SEQUENCE [LARGE SCALE GENOMIC DNA]</scope>
    <source>
        <strain evidence="3 4">CECT 4462</strain>
    </source>
</reference>
<proteinExistence type="predicted"/>
<keyword evidence="1" id="KW-1133">Transmembrane helix</keyword>
<organism evidence="3 4">
    <name type="scientific">Azomonas macrocytogenes</name>
    <name type="common">Azotobacter macrocytogenes</name>
    <dbReference type="NCBI Taxonomy" id="69962"/>
    <lineage>
        <taxon>Bacteria</taxon>
        <taxon>Pseudomonadati</taxon>
        <taxon>Pseudomonadota</taxon>
        <taxon>Gammaproteobacteria</taxon>
        <taxon>Pseudomonadales</taxon>
        <taxon>Pseudomonadaceae</taxon>
        <taxon>Azomonas</taxon>
    </lineage>
</organism>
<comment type="caution">
    <text evidence="3">The sequence shown here is derived from an EMBL/GenBank/DDBJ whole genome shotgun (WGS) entry which is preliminary data.</text>
</comment>
<dbReference type="Pfam" id="PF04892">
    <property type="entry name" value="VanZ"/>
    <property type="match status" value="1"/>
</dbReference>